<evidence type="ECO:0000256" key="2">
    <source>
        <dbReference type="ARBA" id="ARBA00009840"/>
    </source>
</evidence>
<keyword evidence="6" id="KW-0812">Transmembrane</keyword>
<dbReference type="PANTHER" id="PTHR30563:SF0">
    <property type="entry name" value="DNA RECOMBINATION PROTEIN RMUC"/>
    <property type="match status" value="1"/>
</dbReference>
<dbReference type="EMBL" id="DSZH01000125">
    <property type="protein sequence ID" value="HGU47468.1"/>
    <property type="molecule type" value="Genomic_DNA"/>
</dbReference>
<keyword evidence="4" id="KW-0233">DNA recombination</keyword>
<feature type="coiled-coil region" evidence="5">
    <location>
        <begin position="259"/>
        <end position="307"/>
    </location>
</feature>
<name>A0A7C4W003_UNCW3</name>
<sequence>MIFGIIAIILIIITFIFLYLKIEELKKSESIRLLQEQISQLRMELSQNLQNTSGQINLRLDKAAEVISDVKERLGGLSEAQRRVIELSEDIKKLEDLLKPPKFRGTLGETLLENLLSQILPKENYEIQYQFKTGSRADAIIKIGENIVPIDSKFPLESFEKMISAEDKEKYESAKRDFIKTCKQHIDAITKYILPTEGTFDFALMYIPAENVYYETILNSEIFNYSLEKKVIPVSPNTFYAYLKVILYGLRGLKIEEKAKEIIDSLQKIEKDAKEVRELFDRARNQLRNSLNNFDELDKKLSQLERGIALIK</sequence>
<evidence type="ECO:0000313" key="7">
    <source>
        <dbReference type="EMBL" id="HGQ55242.1"/>
    </source>
</evidence>
<proteinExistence type="inferred from homology"/>
<keyword evidence="6" id="KW-1133">Transmembrane helix</keyword>
<evidence type="ECO:0000313" key="8">
    <source>
        <dbReference type="EMBL" id="HGU47468.1"/>
    </source>
</evidence>
<evidence type="ECO:0000256" key="3">
    <source>
        <dbReference type="ARBA" id="ARBA00023054"/>
    </source>
</evidence>
<accession>A0A7C4W003</accession>
<dbReference type="PANTHER" id="PTHR30563">
    <property type="entry name" value="DNA RECOMBINATION PROTEIN RMUC"/>
    <property type="match status" value="1"/>
</dbReference>
<keyword evidence="3 5" id="KW-0175">Coiled coil</keyword>
<evidence type="ECO:0000256" key="4">
    <source>
        <dbReference type="ARBA" id="ARBA00023172"/>
    </source>
</evidence>
<evidence type="ECO:0000256" key="6">
    <source>
        <dbReference type="SAM" id="Phobius"/>
    </source>
</evidence>
<comment type="caution">
    <text evidence="8">The sequence shown here is derived from an EMBL/GenBank/DDBJ whole genome shotgun (WGS) entry which is preliminary data.</text>
</comment>
<evidence type="ECO:0000256" key="5">
    <source>
        <dbReference type="SAM" id="Coils"/>
    </source>
</evidence>
<protein>
    <submittedName>
        <fullName evidence="8">DNA recombination protein RmuC</fullName>
    </submittedName>
</protein>
<evidence type="ECO:0000256" key="1">
    <source>
        <dbReference type="ARBA" id="ARBA00003416"/>
    </source>
</evidence>
<dbReference type="GO" id="GO:0006310">
    <property type="term" value="P:DNA recombination"/>
    <property type="evidence" value="ECO:0007669"/>
    <property type="project" value="UniProtKB-KW"/>
</dbReference>
<dbReference type="EMBL" id="DTBX01000078">
    <property type="protein sequence ID" value="HGQ55242.1"/>
    <property type="molecule type" value="Genomic_DNA"/>
</dbReference>
<comment type="similarity">
    <text evidence="2">Belongs to the RmuC family.</text>
</comment>
<comment type="function">
    <text evidence="1">Involved in DNA recombination.</text>
</comment>
<dbReference type="InterPro" id="IPR003798">
    <property type="entry name" value="DNA_recombination_RmuC"/>
</dbReference>
<organism evidence="8">
    <name type="scientific">candidate division WOR-3 bacterium</name>
    <dbReference type="NCBI Taxonomy" id="2052148"/>
    <lineage>
        <taxon>Bacteria</taxon>
        <taxon>Bacteria division WOR-3</taxon>
    </lineage>
</organism>
<feature type="transmembrane region" description="Helical" evidence="6">
    <location>
        <begin position="6"/>
        <end position="22"/>
    </location>
</feature>
<keyword evidence="6" id="KW-0472">Membrane</keyword>
<dbReference type="Pfam" id="PF02646">
    <property type="entry name" value="RmuC"/>
    <property type="match status" value="1"/>
</dbReference>
<gene>
    <name evidence="8" type="ORF">ENT60_02755</name>
    <name evidence="7" type="ORF">ENU28_02100</name>
</gene>
<reference evidence="8" key="1">
    <citation type="journal article" date="2020" name="mSystems">
        <title>Genome- and Community-Level Interaction Insights into Carbon Utilization and Element Cycling Functions of Hydrothermarchaeota in Hydrothermal Sediment.</title>
        <authorList>
            <person name="Zhou Z."/>
            <person name="Liu Y."/>
            <person name="Xu W."/>
            <person name="Pan J."/>
            <person name="Luo Z.H."/>
            <person name="Li M."/>
        </authorList>
    </citation>
    <scope>NUCLEOTIDE SEQUENCE [LARGE SCALE GENOMIC DNA]</scope>
    <source>
        <strain evidence="8">SpSt-594</strain>
        <strain evidence="7">SpSt-655</strain>
    </source>
</reference>
<dbReference type="AlphaFoldDB" id="A0A7C4W003"/>